<keyword evidence="1" id="KW-0472">Membrane</keyword>
<name>A0A2M7REE5_9BACT</name>
<evidence type="ECO:0000256" key="1">
    <source>
        <dbReference type="SAM" id="Phobius"/>
    </source>
</evidence>
<feature type="transmembrane region" description="Helical" evidence="1">
    <location>
        <begin position="37"/>
        <end position="61"/>
    </location>
</feature>
<proteinExistence type="predicted"/>
<accession>A0A2M7REE5</accession>
<keyword evidence="1" id="KW-1133">Transmembrane helix</keyword>
<evidence type="ECO:0000313" key="2">
    <source>
        <dbReference type="EMBL" id="PIY95109.1"/>
    </source>
</evidence>
<sequence>MPEFDPNDLVEQAKKKSQTAIADLAEKSGLGRQLKKLAISGCVPIVGIISGAIAFIVWWGVKIFQMKLKGVSLDVGILTSLLVWLAFFIQFLSILTILIVLVAIIKLITLDFT</sequence>
<dbReference type="AlphaFoldDB" id="A0A2M7REE5"/>
<keyword evidence="1" id="KW-0812">Transmembrane</keyword>
<reference evidence="3" key="1">
    <citation type="submission" date="2017-09" db="EMBL/GenBank/DDBJ databases">
        <title>Depth-based differentiation of microbial function through sediment-hosted aquifers and enrichment of novel symbionts in the deep terrestrial subsurface.</title>
        <authorList>
            <person name="Probst A.J."/>
            <person name="Ladd B."/>
            <person name="Jarett J.K."/>
            <person name="Geller-Mcgrath D.E."/>
            <person name="Sieber C.M.K."/>
            <person name="Emerson J.B."/>
            <person name="Anantharaman K."/>
            <person name="Thomas B.C."/>
            <person name="Malmstrom R."/>
            <person name="Stieglmeier M."/>
            <person name="Klingl A."/>
            <person name="Woyke T."/>
            <person name="Ryan C.M."/>
            <person name="Banfield J.F."/>
        </authorList>
    </citation>
    <scope>NUCLEOTIDE SEQUENCE [LARGE SCALE GENOMIC DNA]</scope>
</reference>
<organism evidence="2 3">
    <name type="scientific">Candidatus Komeilibacteria bacterium CG_4_10_14_0_8_um_filter_37_78</name>
    <dbReference type="NCBI Taxonomy" id="1974471"/>
    <lineage>
        <taxon>Bacteria</taxon>
        <taxon>Candidatus Komeiliibacteriota</taxon>
    </lineage>
</organism>
<dbReference type="Proteomes" id="UP000228689">
    <property type="component" value="Unassembled WGS sequence"/>
</dbReference>
<dbReference type="EMBL" id="PFMC01000038">
    <property type="protein sequence ID" value="PIY95109.1"/>
    <property type="molecule type" value="Genomic_DNA"/>
</dbReference>
<comment type="caution">
    <text evidence="2">The sequence shown here is derived from an EMBL/GenBank/DDBJ whole genome shotgun (WGS) entry which is preliminary data.</text>
</comment>
<protein>
    <submittedName>
        <fullName evidence="2">Uncharacterized protein</fullName>
    </submittedName>
</protein>
<gene>
    <name evidence="2" type="ORF">COY67_01440</name>
</gene>
<evidence type="ECO:0000313" key="3">
    <source>
        <dbReference type="Proteomes" id="UP000228689"/>
    </source>
</evidence>
<feature type="transmembrane region" description="Helical" evidence="1">
    <location>
        <begin position="81"/>
        <end position="105"/>
    </location>
</feature>